<dbReference type="CDD" id="cd03784">
    <property type="entry name" value="GT1_Gtf-like"/>
    <property type="match status" value="1"/>
</dbReference>
<name>A0A811K171_9BILA</name>
<feature type="signal peptide" evidence="6">
    <location>
        <begin position="1"/>
        <end position="18"/>
    </location>
</feature>
<dbReference type="PANTHER" id="PTHR48043">
    <property type="entry name" value="EG:EG0003.4 PROTEIN-RELATED"/>
    <property type="match status" value="1"/>
</dbReference>
<dbReference type="InterPro" id="IPR050271">
    <property type="entry name" value="UDP-glycosyltransferase"/>
</dbReference>
<comment type="subcellular location">
    <subcellularLocation>
        <location evidence="6">Membrane</location>
        <topology evidence="6">Single-pass membrane protein</topology>
    </subcellularLocation>
</comment>
<comment type="caution">
    <text evidence="7">The sequence shown here is derived from an EMBL/GenBank/DDBJ whole genome shotgun (WGS) entry which is preliminary data.</text>
</comment>
<keyword evidence="8" id="KW-1185">Reference proteome</keyword>
<evidence type="ECO:0000313" key="7">
    <source>
        <dbReference type="EMBL" id="CAD5209534.1"/>
    </source>
</evidence>
<organism evidence="7 8">
    <name type="scientific">Bursaphelenchus okinawaensis</name>
    <dbReference type="NCBI Taxonomy" id="465554"/>
    <lineage>
        <taxon>Eukaryota</taxon>
        <taxon>Metazoa</taxon>
        <taxon>Ecdysozoa</taxon>
        <taxon>Nematoda</taxon>
        <taxon>Chromadorea</taxon>
        <taxon>Rhabditida</taxon>
        <taxon>Tylenchina</taxon>
        <taxon>Tylenchomorpha</taxon>
        <taxon>Aphelenchoidea</taxon>
        <taxon>Aphelenchoididae</taxon>
        <taxon>Bursaphelenchus</taxon>
    </lineage>
</organism>
<dbReference type="InterPro" id="IPR002213">
    <property type="entry name" value="UDP_glucos_trans"/>
</dbReference>
<reference evidence="7" key="1">
    <citation type="submission" date="2020-09" db="EMBL/GenBank/DDBJ databases">
        <authorList>
            <person name="Kikuchi T."/>
        </authorList>
    </citation>
    <scope>NUCLEOTIDE SEQUENCE</scope>
    <source>
        <strain evidence="7">SH1</strain>
    </source>
</reference>
<keyword evidence="6" id="KW-1133">Transmembrane helix</keyword>
<dbReference type="InterPro" id="IPR035595">
    <property type="entry name" value="UDP_glycos_trans_CS"/>
</dbReference>
<dbReference type="Proteomes" id="UP000614601">
    <property type="component" value="Unassembled WGS sequence"/>
</dbReference>
<evidence type="ECO:0000256" key="3">
    <source>
        <dbReference type="ARBA" id="ARBA00022679"/>
    </source>
</evidence>
<evidence type="ECO:0000256" key="4">
    <source>
        <dbReference type="ARBA" id="ARBA00047475"/>
    </source>
</evidence>
<comment type="catalytic activity">
    <reaction evidence="4 6">
        <text>glucuronate acceptor + UDP-alpha-D-glucuronate = acceptor beta-D-glucuronoside + UDP + H(+)</text>
        <dbReference type="Rhea" id="RHEA:21032"/>
        <dbReference type="ChEBI" id="CHEBI:15378"/>
        <dbReference type="ChEBI" id="CHEBI:58052"/>
        <dbReference type="ChEBI" id="CHEBI:58223"/>
        <dbReference type="ChEBI" id="CHEBI:132367"/>
        <dbReference type="ChEBI" id="CHEBI:132368"/>
        <dbReference type="EC" id="2.4.1.17"/>
    </reaction>
</comment>
<keyword evidence="6" id="KW-0812">Transmembrane</keyword>
<dbReference type="PANTHER" id="PTHR48043:SF143">
    <property type="entry name" value="UDP-GLUCURONOSYLTRANSFERASE"/>
    <property type="match status" value="1"/>
</dbReference>
<proteinExistence type="inferred from homology"/>
<dbReference type="Proteomes" id="UP000783686">
    <property type="component" value="Unassembled WGS sequence"/>
</dbReference>
<feature type="chain" id="PRO_5035956931" description="UDP-glucuronosyltransferase" evidence="6">
    <location>
        <begin position="19"/>
        <end position="515"/>
    </location>
</feature>
<evidence type="ECO:0000256" key="5">
    <source>
        <dbReference type="RuleBase" id="RU003718"/>
    </source>
</evidence>
<keyword evidence="6" id="KW-0732">Signal</keyword>
<evidence type="ECO:0000313" key="8">
    <source>
        <dbReference type="Proteomes" id="UP000614601"/>
    </source>
</evidence>
<comment type="similarity">
    <text evidence="1 5">Belongs to the UDP-glycosyltransferase family.</text>
</comment>
<dbReference type="PROSITE" id="PS00375">
    <property type="entry name" value="UDPGT"/>
    <property type="match status" value="1"/>
</dbReference>
<accession>A0A811K171</accession>
<feature type="transmembrane region" description="Helical" evidence="6">
    <location>
        <begin position="478"/>
        <end position="499"/>
    </location>
</feature>
<protein>
    <recommendedName>
        <fullName evidence="6">UDP-glucuronosyltransferase</fullName>
        <ecNumber evidence="6">2.4.1.17</ecNumber>
    </recommendedName>
</protein>
<evidence type="ECO:0000256" key="2">
    <source>
        <dbReference type="ARBA" id="ARBA00022676"/>
    </source>
</evidence>
<dbReference type="EMBL" id="CAJFDH010000002">
    <property type="protein sequence ID" value="CAD5209534.1"/>
    <property type="molecule type" value="Genomic_DNA"/>
</dbReference>
<dbReference type="SUPFAM" id="SSF53756">
    <property type="entry name" value="UDP-Glycosyltransferase/glycogen phosphorylase"/>
    <property type="match status" value="1"/>
</dbReference>
<dbReference type="GO" id="GO:0016020">
    <property type="term" value="C:membrane"/>
    <property type="evidence" value="ECO:0007669"/>
    <property type="project" value="UniProtKB-SubCell"/>
</dbReference>
<dbReference type="Gene3D" id="3.40.50.2000">
    <property type="entry name" value="Glycogen Phosphorylase B"/>
    <property type="match status" value="2"/>
</dbReference>
<evidence type="ECO:0000256" key="1">
    <source>
        <dbReference type="ARBA" id="ARBA00009995"/>
    </source>
</evidence>
<dbReference type="OrthoDB" id="5835829at2759"/>
<sequence>MNLASCIWLFLFVLTCHGANVLVYNGARIAQSHVFFMAKIADVLQEDGHNVTFYQQEVFKSVNKVGVRKAKAVVRKADEDLGGEPNQDVWHPPEGLVANLKMFKAYGNAITKACEFQLNDKEYLAKLKAEKYDIALIEYFDICGFAIVEQLGIPKWITTSAMMIQSDFNSLFGHPKNLAFVPGFDGDHGSRLTYKQRVKAFFSYPLQKIMYYLVFGEGAHGVVRRMGQKFHYEDVIARSSYVFINVDEHLAFQMPLSEKMIYIGGMDQDAVTKPLEKEFSTIYNNAKKGVILVSFGTIAKSVDMPEEKKQDVLSLVRNFPEYEFIWKYEGDDAVGKELKNLHKRKWLPQSDLLAHLKTLAFVTHGGLNSFSEAAHRGMPVVCVPLFADQANNCYSGAEKGLGIVVKKEDFSGKRLIEAVDELLHNSTYKQRSVHFARMMAAKPFKPKDRITGYVNHALEFDVNMALDLPSRHLSFIQLYFIDVIVPLVLLLVLFVYIIVKVSKFLFKFVKKVKVE</sequence>
<dbReference type="GO" id="GO:0015020">
    <property type="term" value="F:glucuronosyltransferase activity"/>
    <property type="evidence" value="ECO:0007669"/>
    <property type="project" value="UniProtKB-EC"/>
</dbReference>
<keyword evidence="6" id="KW-0472">Membrane</keyword>
<dbReference type="EMBL" id="CAJFCW020000002">
    <property type="protein sequence ID" value="CAG9089553.1"/>
    <property type="molecule type" value="Genomic_DNA"/>
</dbReference>
<keyword evidence="2 5" id="KW-0328">Glycosyltransferase</keyword>
<dbReference type="Pfam" id="PF00201">
    <property type="entry name" value="UDPGT"/>
    <property type="match status" value="1"/>
</dbReference>
<dbReference type="AlphaFoldDB" id="A0A811K171"/>
<keyword evidence="3 5" id="KW-0808">Transferase</keyword>
<evidence type="ECO:0000256" key="6">
    <source>
        <dbReference type="RuleBase" id="RU362059"/>
    </source>
</evidence>
<dbReference type="FunFam" id="3.40.50.2000:FF:000021">
    <property type="entry name" value="UDP-glucuronosyltransferase"/>
    <property type="match status" value="1"/>
</dbReference>
<dbReference type="EC" id="2.4.1.17" evidence="6"/>
<gene>
    <name evidence="7" type="ORF">BOKJ2_LOCUS2735</name>
</gene>